<dbReference type="KEGG" id="dpl:KGM_210275A"/>
<protein>
    <submittedName>
        <fullName evidence="1">Uncharacterized protein</fullName>
    </submittedName>
</protein>
<dbReference type="EMBL" id="AGBW02009816">
    <property type="protein sequence ID" value="OWR49851.1"/>
    <property type="molecule type" value="Genomic_DNA"/>
</dbReference>
<evidence type="ECO:0000313" key="2">
    <source>
        <dbReference type="Proteomes" id="UP000007151"/>
    </source>
</evidence>
<feature type="non-terminal residue" evidence="1">
    <location>
        <position position="171"/>
    </location>
</feature>
<dbReference type="Proteomes" id="UP000007151">
    <property type="component" value="Unassembled WGS sequence"/>
</dbReference>
<reference evidence="1 2" key="1">
    <citation type="journal article" date="2011" name="Cell">
        <title>The monarch butterfly genome yields insights into long-distance migration.</title>
        <authorList>
            <person name="Zhan S."/>
            <person name="Merlin C."/>
            <person name="Boore J.L."/>
            <person name="Reppert S.M."/>
        </authorList>
    </citation>
    <scope>NUCLEOTIDE SEQUENCE [LARGE SCALE GENOMIC DNA]</scope>
    <source>
        <strain evidence="1">F-2</strain>
    </source>
</reference>
<evidence type="ECO:0000313" key="1">
    <source>
        <dbReference type="EMBL" id="OWR49851.1"/>
    </source>
</evidence>
<gene>
    <name evidence="1" type="ORF">KGM_210275A</name>
</gene>
<dbReference type="AlphaFoldDB" id="A0A212F804"/>
<accession>A0A212F804</accession>
<keyword evidence="2" id="KW-1185">Reference proteome</keyword>
<organism evidence="1 2">
    <name type="scientific">Danaus plexippus plexippus</name>
    <dbReference type="NCBI Taxonomy" id="278856"/>
    <lineage>
        <taxon>Eukaryota</taxon>
        <taxon>Metazoa</taxon>
        <taxon>Ecdysozoa</taxon>
        <taxon>Arthropoda</taxon>
        <taxon>Hexapoda</taxon>
        <taxon>Insecta</taxon>
        <taxon>Pterygota</taxon>
        <taxon>Neoptera</taxon>
        <taxon>Endopterygota</taxon>
        <taxon>Lepidoptera</taxon>
        <taxon>Glossata</taxon>
        <taxon>Ditrysia</taxon>
        <taxon>Papilionoidea</taxon>
        <taxon>Nymphalidae</taxon>
        <taxon>Danainae</taxon>
        <taxon>Danaini</taxon>
        <taxon>Danaina</taxon>
        <taxon>Danaus</taxon>
        <taxon>Danaus</taxon>
    </lineage>
</organism>
<comment type="caution">
    <text evidence="1">The sequence shown here is derived from an EMBL/GenBank/DDBJ whole genome shotgun (WGS) entry which is preliminary data.</text>
</comment>
<dbReference type="InParanoid" id="A0A212F804"/>
<sequence length="171" mass="19142">MKKPEESITVLSNYIAKKYLDVNTDVSSYVKSAVDYVKQTLKMAQSASESLASRDYSALAERLTDTLNMDVIEPVLRVYRAYTHARTNTHCQEHLMCLVNRQVKQGGPGFKAGLTKMSSLAACAALSFENGRGFWDLYNAVQADVDCEAKYPADCSSFHEHELKVTTEVYH</sequence>
<proteinExistence type="predicted"/>
<name>A0A212F804_DANPL</name>